<proteinExistence type="predicted"/>
<dbReference type="AlphaFoldDB" id="A0AAP5UL85"/>
<evidence type="ECO:0000313" key="8">
    <source>
        <dbReference type="EMBL" id="MDT7039136.1"/>
    </source>
</evidence>
<dbReference type="GO" id="GO:0006313">
    <property type="term" value="P:DNA transposition"/>
    <property type="evidence" value="ECO:0007669"/>
    <property type="project" value="InterPro"/>
</dbReference>
<dbReference type="GO" id="GO:0003677">
    <property type="term" value="F:DNA binding"/>
    <property type="evidence" value="ECO:0007669"/>
    <property type="project" value="InterPro"/>
</dbReference>
<comment type="caution">
    <text evidence="10">The sequence shown here is derived from an EMBL/GenBank/DDBJ whole genome shotgun (WGS) entry which is preliminary data.</text>
</comment>
<dbReference type="EMBL" id="JAVLAO010000001">
    <property type="protein sequence ID" value="MDT7040096.1"/>
    <property type="molecule type" value="Genomic_DNA"/>
</dbReference>
<evidence type="ECO:0000313" key="5">
    <source>
        <dbReference type="EMBL" id="MDT6991613.1"/>
    </source>
</evidence>
<dbReference type="EMBL" id="JAVLAQ010000002">
    <property type="protein sequence ID" value="MDT6991644.1"/>
    <property type="molecule type" value="Genomic_DNA"/>
</dbReference>
<evidence type="ECO:0000259" key="1">
    <source>
        <dbReference type="Pfam" id="PF01609"/>
    </source>
</evidence>
<accession>A0AAP5UL85</accession>
<name>A0AAP5UL85_LACPE</name>
<dbReference type="EMBL" id="JAVLAQ010000003">
    <property type="protein sequence ID" value="MDT6991785.1"/>
    <property type="molecule type" value="Genomic_DNA"/>
</dbReference>
<dbReference type="Pfam" id="PF13340">
    <property type="entry name" value="DUF4096"/>
    <property type="match status" value="1"/>
</dbReference>
<evidence type="ECO:0000313" key="10">
    <source>
        <dbReference type="EMBL" id="MDT7040435.1"/>
    </source>
</evidence>
<evidence type="ECO:0000313" key="4">
    <source>
        <dbReference type="EMBL" id="MDT6989538.1"/>
    </source>
</evidence>
<evidence type="ECO:0000313" key="11">
    <source>
        <dbReference type="EMBL" id="MDT7040442.1"/>
    </source>
</evidence>
<evidence type="ECO:0000259" key="2">
    <source>
        <dbReference type="Pfam" id="PF13340"/>
    </source>
</evidence>
<feature type="domain" description="Transposase IS4-like" evidence="1">
    <location>
        <begin position="103"/>
        <end position="257"/>
    </location>
</feature>
<evidence type="ECO:0000313" key="7">
    <source>
        <dbReference type="EMBL" id="MDT6991785.1"/>
    </source>
</evidence>
<evidence type="ECO:0000313" key="13">
    <source>
        <dbReference type="Proteomes" id="UP001263852"/>
    </source>
</evidence>
<gene>
    <name evidence="3" type="ORF">RI536_02595</name>
    <name evidence="4" type="ORF">RI536_05405</name>
    <name evidence="5" type="ORF">RI536_16235</name>
    <name evidence="6" type="ORF">RI536_16390</name>
    <name evidence="7" type="ORF">RI536_17160</name>
    <name evidence="8" type="ORF">RI555_09085</name>
    <name evidence="9" type="ORF">RI555_14160</name>
    <name evidence="10" type="ORF">RI555_15985</name>
    <name evidence="11" type="ORF">RI555_16040</name>
    <name evidence="12" type="ORF">RI555_17140</name>
</gene>
<protein>
    <submittedName>
        <fullName evidence="10">IS5 family transposase</fullName>
    </submittedName>
</protein>
<feature type="domain" description="Insertion element IS402-like" evidence="2">
    <location>
        <begin position="8"/>
        <end position="79"/>
    </location>
</feature>
<evidence type="ECO:0000313" key="12">
    <source>
        <dbReference type="EMBL" id="MDT7040631.1"/>
    </source>
</evidence>
<dbReference type="EMBL" id="JAVLAO010000002">
    <property type="protein sequence ID" value="MDT7040442.1"/>
    <property type="molecule type" value="Genomic_DNA"/>
</dbReference>
<dbReference type="EMBL" id="JAVLAQ010000001">
    <property type="protein sequence ID" value="MDT6988993.1"/>
    <property type="molecule type" value="Genomic_DNA"/>
</dbReference>
<dbReference type="InterPro" id="IPR002559">
    <property type="entry name" value="Transposase_11"/>
</dbReference>
<evidence type="ECO:0000313" key="9">
    <source>
        <dbReference type="EMBL" id="MDT7040096.1"/>
    </source>
</evidence>
<dbReference type="EMBL" id="JAVLAO010000002">
    <property type="protein sequence ID" value="MDT7040435.1"/>
    <property type="molecule type" value="Genomic_DNA"/>
</dbReference>
<dbReference type="EMBL" id="JAVLAO010000006">
    <property type="protein sequence ID" value="MDT7040631.1"/>
    <property type="molecule type" value="Genomic_DNA"/>
</dbReference>
<dbReference type="EMBL" id="JAVLAO010000001">
    <property type="protein sequence ID" value="MDT7039136.1"/>
    <property type="molecule type" value="Genomic_DNA"/>
</dbReference>
<organism evidence="10 13">
    <name type="scientific">Lactiplantibacillus pentosus</name>
    <name type="common">Lactobacillus pentosus</name>
    <dbReference type="NCBI Taxonomy" id="1589"/>
    <lineage>
        <taxon>Bacteria</taxon>
        <taxon>Bacillati</taxon>
        <taxon>Bacillota</taxon>
        <taxon>Bacilli</taxon>
        <taxon>Lactobacillales</taxon>
        <taxon>Lactobacillaceae</taxon>
        <taxon>Lactiplantibacillus</taxon>
    </lineage>
</organism>
<dbReference type="PANTHER" id="PTHR30007">
    <property type="entry name" value="PHP DOMAIN PROTEIN"/>
    <property type="match status" value="1"/>
</dbReference>
<evidence type="ECO:0000313" key="6">
    <source>
        <dbReference type="EMBL" id="MDT6991644.1"/>
    </source>
</evidence>
<dbReference type="NCBIfam" id="NF033580">
    <property type="entry name" value="transpos_IS5_3"/>
    <property type="match status" value="1"/>
</dbReference>
<reference evidence="10" key="1">
    <citation type="submission" date="2023-08" db="EMBL/GenBank/DDBJ databases">
        <authorList>
            <person name="Page C.A."/>
            <person name="Perez-Diaz I.M."/>
        </authorList>
    </citation>
    <scope>NUCLEOTIDE SEQUENCE</scope>
    <source>
        <strain evidence="10">1.8.9</strain>
        <strain evidence="3">7.8.46</strain>
    </source>
</reference>
<dbReference type="GO" id="GO:0004803">
    <property type="term" value="F:transposase activity"/>
    <property type="evidence" value="ECO:0007669"/>
    <property type="project" value="InterPro"/>
</dbReference>
<dbReference type="EMBL" id="JAVLAQ010000002">
    <property type="protein sequence ID" value="MDT6991613.1"/>
    <property type="molecule type" value="Genomic_DNA"/>
</dbReference>
<dbReference type="Proteomes" id="UP001267003">
    <property type="component" value="Unassembled WGS sequence"/>
</dbReference>
<evidence type="ECO:0000313" key="3">
    <source>
        <dbReference type="EMBL" id="MDT6988993.1"/>
    </source>
</evidence>
<dbReference type="EMBL" id="JAVLAQ010000001">
    <property type="protein sequence ID" value="MDT6989538.1"/>
    <property type="molecule type" value="Genomic_DNA"/>
</dbReference>
<dbReference type="PANTHER" id="PTHR30007:SF0">
    <property type="entry name" value="TRANSPOSASE"/>
    <property type="match status" value="1"/>
</dbReference>
<dbReference type="Pfam" id="PF01609">
    <property type="entry name" value="DDE_Tnp_1"/>
    <property type="match status" value="1"/>
</dbReference>
<sequence>MNYPSNISRQQFELIRPDLEAARRSTRPRKYDLYELFCAVVYVLRTGCQWRELPVDFPRWQLVYYYYRVWSEEQIIDELSILDQCLKKLSLPYGKKQSRSARTSFIIIDAQSVKNTDTAEHRGYDGGKRISGIKRHLAVDINGLPQAIHITTANVSDRNGASAMLALNSGHLQQVKSVLVDGGYTGSNFAADVYTNLNATVQVAKRNELHKFEVLPQRWIVERSFSWLDKCRRLWKNCERKLNSSRQMVILAFLVLLLRRF</sequence>
<dbReference type="Proteomes" id="UP001263852">
    <property type="component" value="Unassembled WGS sequence"/>
</dbReference>
<dbReference type="InterPro" id="IPR025161">
    <property type="entry name" value="IS402-like_dom"/>
</dbReference>